<dbReference type="PANTHER" id="PTHR13191">
    <property type="entry name" value="RIBOSOMAL RNA PROCESSING PROTEIN 7-RELATED"/>
    <property type="match status" value="1"/>
</dbReference>
<dbReference type="SUPFAM" id="SSF54928">
    <property type="entry name" value="RNA-binding domain, RBD"/>
    <property type="match status" value="1"/>
</dbReference>
<evidence type="ECO:0000256" key="4">
    <source>
        <dbReference type="SAM" id="MobiDB-lite"/>
    </source>
</evidence>
<keyword evidence="3" id="KW-0175">Coiled coil</keyword>
<dbReference type="EMBL" id="MCGO01000005">
    <property type="protein sequence ID" value="ORY51369.1"/>
    <property type="molecule type" value="Genomic_DNA"/>
</dbReference>
<dbReference type="CDD" id="cd12951">
    <property type="entry name" value="RRP7_Rrp7A"/>
    <property type="match status" value="1"/>
</dbReference>
<dbReference type="GO" id="GO:0000028">
    <property type="term" value="P:ribosomal small subunit assembly"/>
    <property type="evidence" value="ECO:0007669"/>
    <property type="project" value="TreeGrafter"/>
</dbReference>
<evidence type="ECO:0000256" key="2">
    <source>
        <dbReference type="PROSITE-ProRule" id="PRU00176"/>
    </source>
</evidence>
<dbReference type="STRING" id="329046.A0A1Y2CWF7"/>
<dbReference type="Gene3D" id="3.30.70.330">
    <property type="match status" value="1"/>
</dbReference>
<organism evidence="6 7">
    <name type="scientific">Rhizoclosmatium globosum</name>
    <dbReference type="NCBI Taxonomy" id="329046"/>
    <lineage>
        <taxon>Eukaryota</taxon>
        <taxon>Fungi</taxon>
        <taxon>Fungi incertae sedis</taxon>
        <taxon>Chytridiomycota</taxon>
        <taxon>Chytridiomycota incertae sedis</taxon>
        <taxon>Chytridiomycetes</taxon>
        <taxon>Chytridiales</taxon>
        <taxon>Chytriomycetaceae</taxon>
        <taxon>Rhizoclosmatium</taxon>
    </lineage>
</organism>
<gene>
    <name evidence="6" type="ORF">BCR33DRAFT_694245</name>
</gene>
<feature type="domain" description="RRM" evidence="5">
    <location>
        <begin position="47"/>
        <end position="115"/>
    </location>
</feature>
<dbReference type="InterPro" id="IPR040446">
    <property type="entry name" value="RRP7"/>
</dbReference>
<feature type="region of interest" description="Disordered" evidence="4">
    <location>
        <begin position="183"/>
        <end position="211"/>
    </location>
</feature>
<evidence type="ECO:0000256" key="1">
    <source>
        <dbReference type="ARBA" id="ARBA00006110"/>
    </source>
</evidence>
<accession>A0A1Y2CWF7</accession>
<dbReference type="Proteomes" id="UP000193642">
    <property type="component" value="Unassembled WGS sequence"/>
</dbReference>
<dbReference type="GO" id="GO:0006364">
    <property type="term" value="P:rRNA processing"/>
    <property type="evidence" value="ECO:0007669"/>
    <property type="project" value="TreeGrafter"/>
</dbReference>
<feature type="coiled-coil region" evidence="3">
    <location>
        <begin position="142"/>
        <end position="169"/>
    </location>
</feature>
<sequence length="254" mass="29275">MADTKAPLLAVQAGFHVLPVSVGTATHTLLFKRHSGSTDDDEHPTDRTLFVANVPVDASEAHVRRLFRRCGPIASVSLSRRAAHVVFEDPESLLRAEQMRSRRRVWSAEVDDAADTQSAAIAPHLIGLEKWIKLFVHNHPPLATLQQQANEYMRQYDHLQNERQKELARRRAEPDEDGFILVGAHKQAKKADDSKDETEGGNRKKKPKKIEHVDFYRFQMRESKRNQLVELRNKFEEDKKRIEKLKATRKFKPY</sequence>
<feature type="compositionally biased region" description="Basic and acidic residues" evidence="4">
    <location>
        <begin position="189"/>
        <end position="202"/>
    </location>
</feature>
<dbReference type="InterPro" id="IPR035979">
    <property type="entry name" value="RBD_domain_sf"/>
</dbReference>
<comment type="caution">
    <text evidence="6">The sequence shown here is derived from an EMBL/GenBank/DDBJ whole genome shotgun (WGS) entry which is preliminary data.</text>
</comment>
<name>A0A1Y2CWF7_9FUNG</name>
<feature type="coiled-coil region" evidence="3">
    <location>
        <begin position="221"/>
        <end position="248"/>
    </location>
</feature>
<protein>
    <recommendedName>
        <fullName evidence="5">RRM domain-containing protein</fullName>
    </recommendedName>
</protein>
<dbReference type="InterPro" id="IPR040447">
    <property type="entry name" value="RRM_Rrp7"/>
</dbReference>
<dbReference type="Pfam" id="PF12923">
    <property type="entry name" value="RRP7"/>
    <property type="match status" value="1"/>
</dbReference>
<dbReference type="PANTHER" id="PTHR13191:SF0">
    <property type="entry name" value="RIBOSOMAL RNA-PROCESSING PROTEIN 7 HOMOLOG A-RELATED"/>
    <property type="match status" value="1"/>
</dbReference>
<dbReference type="OrthoDB" id="5390at2759"/>
<evidence type="ECO:0000313" key="7">
    <source>
        <dbReference type="Proteomes" id="UP000193642"/>
    </source>
</evidence>
<keyword evidence="7" id="KW-1185">Reference proteome</keyword>
<dbReference type="CDD" id="cd12293">
    <property type="entry name" value="dRRM_Rrp7p"/>
    <property type="match status" value="1"/>
</dbReference>
<evidence type="ECO:0000259" key="5">
    <source>
        <dbReference type="PROSITE" id="PS50102"/>
    </source>
</evidence>
<proteinExistence type="inferred from homology"/>
<dbReference type="PROSITE" id="PS50102">
    <property type="entry name" value="RRM"/>
    <property type="match status" value="1"/>
</dbReference>
<keyword evidence="2" id="KW-0694">RNA-binding</keyword>
<comment type="similarity">
    <text evidence="1">Belongs to the RRP7 family.</text>
</comment>
<evidence type="ECO:0000256" key="3">
    <source>
        <dbReference type="SAM" id="Coils"/>
    </source>
</evidence>
<dbReference type="GO" id="GO:0032545">
    <property type="term" value="C:CURI complex"/>
    <property type="evidence" value="ECO:0007669"/>
    <property type="project" value="TreeGrafter"/>
</dbReference>
<dbReference type="AlphaFoldDB" id="A0A1Y2CWF7"/>
<dbReference type="GO" id="GO:0034456">
    <property type="term" value="C:UTP-C complex"/>
    <property type="evidence" value="ECO:0007669"/>
    <property type="project" value="TreeGrafter"/>
</dbReference>
<evidence type="ECO:0000313" key="6">
    <source>
        <dbReference type="EMBL" id="ORY51369.1"/>
    </source>
</evidence>
<dbReference type="Pfam" id="PF17799">
    <property type="entry name" value="RRM_Rrp7"/>
    <property type="match status" value="1"/>
</dbReference>
<dbReference type="Gene3D" id="6.10.250.1770">
    <property type="match status" value="1"/>
</dbReference>
<dbReference type="InterPro" id="IPR024326">
    <property type="entry name" value="RRP7_C"/>
</dbReference>
<dbReference type="SMART" id="SM00360">
    <property type="entry name" value="RRM"/>
    <property type="match status" value="1"/>
</dbReference>
<dbReference type="InterPro" id="IPR000504">
    <property type="entry name" value="RRM_dom"/>
</dbReference>
<dbReference type="InterPro" id="IPR012677">
    <property type="entry name" value="Nucleotide-bd_a/b_plait_sf"/>
</dbReference>
<dbReference type="GO" id="GO:0003723">
    <property type="term" value="F:RNA binding"/>
    <property type="evidence" value="ECO:0007669"/>
    <property type="project" value="UniProtKB-UniRule"/>
</dbReference>
<reference evidence="6 7" key="1">
    <citation type="submission" date="2016-07" db="EMBL/GenBank/DDBJ databases">
        <title>Pervasive Adenine N6-methylation of Active Genes in Fungi.</title>
        <authorList>
            <consortium name="DOE Joint Genome Institute"/>
            <person name="Mondo S.J."/>
            <person name="Dannebaum R.O."/>
            <person name="Kuo R.C."/>
            <person name="Labutti K."/>
            <person name="Haridas S."/>
            <person name="Kuo A."/>
            <person name="Salamov A."/>
            <person name="Ahrendt S.R."/>
            <person name="Lipzen A."/>
            <person name="Sullivan W."/>
            <person name="Andreopoulos W.B."/>
            <person name="Clum A."/>
            <person name="Lindquist E."/>
            <person name="Daum C."/>
            <person name="Ramamoorthy G.K."/>
            <person name="Gryganskyi A."/>
            <person name="Culley D."/>
            <person name="Magnuson J.K."/>
            <person name="James T.Y."/>
            <person name="O'Malley M.A."/>
            <person name="Stajich J.E."/>
            <person name="Spatafora J.W."/>
            <person name="Visel A."/>
            <person name="Grigoriev I.V."/>
        </authorList>
    </citation>
    <scope>NUCLEOTIDE SEQUENCE [LARGE SCALE GENOMIC DNA]</scope>
    <source>
        <strain evidence="6 7">JEL800</strain>
    </source>
</reference>